<evidence type="ECO:0000313" key="4">
    <source>
        <dbReference type="Proteomes" id="UP000321058"/>
    </source>
</evidence>
<feature type="repeat" description="TPR" evidence="1">
    <location>
        <begin position="75"/>
        <end position="108"/>
    </location>
</feature>
<dbReference type="EMBL" id="BKAJ01000189">
    <property type="protein sequence ID" value="GEP60915.1"/>
    <property type="molecule type" value="Genomic_DNA"/>
</dbReference>
<reference evidence="3 4" key="1">
    <citation type="submission" date="2019-07" db="EMBL/GenBank/DDBJ databases">
        <title>Whole genome shotgun sequence of Reyranella soli NBRC 108950.</title>
        <authorList>
            <person name="Hosoyama A."/>
            <person name="Uohara A."/>
            <person name="Ohji S."/>
            <person name="Ichikawa N."/>
        </authorList>
    </citation>
    <scope>NUCLEOTIDE SEQUENCE [LARGE SCALE GENOMIC DNA]</scope>
    <source>
        <strain evidence="3 4">NBRC 108950</strain>
    </source>
</reference>
<keyword evidence="1" id="KW-0802">TPR repeat</keyword>
<evidence type="ECO:0000313" key="3">
    <source>
        <dbReference type="EMBL" id="GEP60915.1"/>
    </source>
</evidence>
<name>A0A512NPN4_9HYPH</name>
<dbReference type="SUPFAM" id="SSF48452">
    <property type="entry name" value="TPR-like"/>
    <property type="match status" value="1"/>
</dbReference>
<evidence type="ECO:0000256" key="2">
    <source>
        <dbReference type="SAM" id="SignalP"/>
    </source>
</evidence>
<evidence type="ECO:0000256" key="1">
    <source>
        <dbReference type="PROSITE-ProRule" id="PRU00339"/>
    </source>
</evidence>
<proteinExistence type="predicted"/>
<dbReference type="Gene3D" id="1.25.40.10">
    <property type="entry name" value="Tetratricopeptide repeat domain"/>
    <property type="match status" value="1"/>
</dbReference>
<comment type="caution">
    <text evidence="3">The sequence shown here is derived from an EMBL/GenBank/DDBJ whole genome shotgun (WGS) entry which is preliminary data.</text>
</comment>
<dbReference type="RefSeq" id="WP_147156244.1">
    <property type="nucleotide sequence ID" value="NZ_BKAJ01000189.1"/>
</dbReference>
<dbReference type="SMART" id="SM00028">
    <property type="entry name" value="TPR"/>
    <property type="match status" value="2"/>
</dbReference>
<accession>A0A512NPN4</accession>
<keyword evidence="4" id="KW-1185">Reference proteome</keyword>
<organism evidence="3 4">
    <name type="scientific">Reyranella soli</name>
    <dbReference type="NCBI Taxonomy" id="1230389"/>
    <lineage>
        <taxon>Bacteria</taxon>
        <taxon>Pseudomonadati</taxon>
        <taxon>Pseudomonadota</taxon>
        <taxon>Alphaproteobacteria</taxon>
        <taxon>Hyphomicrobiales</taxon>
        <taxon>Reyranellaceae</taxon>
        <taxon>Reyranella</taxon>
    </lineage>
</organism>
<dbReference type="OrthoDB" id="5507417at2"/>
<gene>
    <name evidence="3" type="ORF">RSO01_80810</name>
</gene>
<sequence length="164" mass="17633">MRLTVFASAALLALGFPIATFAAGGGADPPKPTAVAPAVPADPNFAQAKAMIEARNYAPAIPLLQQVVQRDPRNADAYNLMGYATRMSGNPQGSLQYYQQALAIDARHLGAHEYLGEAYLMLNQPADADKMLARLDSLCVFGCTEYRMLKTAIANYKQGKKPTN</sequence>
<dbReference type="AlphaFoldDB" id="A0A512NPN4"/>
<keyword evidence="2" id="KW-0732">Signal</keyword>
<feature type="chain" id="PRO_5022046174" evidence="2">
    <location>
        <begin position="23"/>
        <end position="164"/>
    </location>
</feature>
<feature type="signal peptide" evidence="2">
    <location>
        <begin position="1"/>
        <end position="22"/>
    </location>
</feature>
<dbReference type="Pfam" id="PF13174">
    <property type="entry name" value="TPR_6"/>
    <property type="match status" value="1"/>
</dbReference>
<dbReference type="Proteomes" id="UP000321058">
    <property type="component" value="Unassembled WGS sequence"/>
</dbReference>
<dbReference type="InterPro" id="IPR019734">
    <property type="entry name" value="TPR_rpt"/>
</dbReference>
<dbReference type="Pfam" id="PF14559">
    <property type="entry name" value="TPR_19"/>
    <property type="match status" value="1"/>
</dbReference>
<dbReference type="InterPro" id="IPR011990">
    <property type="entry name" value="TPR-like_helical_dom_sf"/>
</dbReference>
<dbReference type="PROSITE" id="PS50005">
    <property type="entry name" value="TPR"/>
    <property type="match status" value="1"/>
</dbReference>
<protein>
    <submittedName>
        <fullName evidence="3">Uncharacterized protein</fullName>
    </submittedName>
</protein>